<name>A0ABP9VB90_9DEIO</name>
<evidence type="ECO:0000259" key="1">
    <source>
        <dbReference type="Pfam" id="PF13556"/>
    </source>
</evidence>
<dbReference type="PANTHER" id="PTHR33744:SF1">
    <property type="entry name" value="DNA-BINDING TRANSCRIPTIONAL ACTIVATOR ADER"/>
    <property type="match status" value="1"/>
</dbReference>
<gene>
    <name evidence="2" type="ORF">Dxin01_01630</name>
</gene>
<organism evidence="2 3">
    <name type="scientific">Deinococcus xinjiangensis</name>
    <dbReference type="NCBI Taxonomy" id="457454"/>
    <lineage>
        <taxon>Bacteria</taxon>
        <taxon>Thermotogati</taxon>
        <taxon>Deinococcota</taxon>
        <taxon>Deinococci</taxon>
        <taxon>Deinococcales</taxon>
        <taxon>Deinococcaceae</taxon>
        <taxon>Deinococcus</taxon>
    </lineage>
</organism>
<reference evidence="2 3" key="1">
    <citation type="submission" date="2024-02" db="EMBL/GenBank/DDBJ databases">
        <title>Deinococcus xinjiangensis NBRC 107630.</title>
        <authorList>
            <person name="Ichikawa N."/>
            <person name="Katano-Makiyama Y."/>
            <person name="Hidaka K."/>
        </authorList>
    </citation>
    <scope>NUCLEOTIDE SEQUENCE [LARGE SCALE GENOMIC DNA]</scope>
    <source>
        <strain evidence="2 3">NBRC 107630</strain>
    </source>
</reference>
<proteinExistence type="predicted"/>
<accession>A0ABP9VB90</accession>
<feature type="domain" description="PucR C-terminal helix-turn-helix" evidence="1">
    <location>
        <begin position="303"/>
        <end position="356"/>
    </location>
</feature>
<dbReference type="Proteomes" id="UP001458946">
    <property type="component" value="Unassembled WGS sequence"/>
</dbReference>
<protein>
    <recommendedName>
        <fullName evidence="1">PucR C-terminal helix-turn-helix domain-containing protein</fullName>
    </recommendedName>
</protein>
<comment type="caution">
    <text evidence="2">The sequence shown here is derived from an EMBL/GenBank/DDBJ whole genome shotgun (WGS) entry which is preliminary data.</text>
</comment>
<dbReference type="PANTHER" id="PTHR33744">
    <property type="entry name" value="CARBOHYDRATE DIACID REGULATOR"/>
    <property type="match status" value="1"/>
</dbReference>
<dbReference type="EMBL" id="BAABRN010000015">
    <property type="protein sequence ID" value="GAA5501891.1"/>
    <property type="molecule type" value="Genomic_DNA"/>
</dbReference>
<dbReference type="InterPro" id="IPR051448">
    <property type="entry name" value="CdaR-like_regulators"/>
</dbReference>
<dbReference type="InterPro" id="IPR042070">
    <property type="entry name" value="PucR_C-HTH_sf"/>
</dbReference>
<dbReference type="Gene3D" id="1.10.10.2840">
    <property type="entry name" value="PucR C-terminal helix-turn-helix domain"/>
    <property type="match status" value="1"/>
</dbReference>
<keyword evidence="3" id="KW-1185">Reference proteome</keyword>
<evidence type="ECO:0000313" key="3">
    <source>
        <dbReference type="Proteomes" id="UP001458946"/>
    </source>
</evidence>
<dbReference type="RefSeq" id="WP_353541864.1">
    <property type="nucleotide sequence ID" value="NZ_BAABRN010000015.1"/>
</dbReference>
<dbReference type="Pfam" id="PF13556">
    <property type="entry name" value="HTH_30"/>
    <property type="match status" value="1"/>
</dbReference>
<dbReference type="InterPro" id="IPR025736">
    <property type="entry name" value="PucR_C-HTH_dom"/>
</dbReference>
<sequence>MSSHPDLAPRPTLAELPSLLAAFRAAAARLRPEQELVKLLVKLTGGFAEIRASWGHVVASAGRRSDETQSFKLVHAGRHVGQLAVDFPAPWQALAPVAAEYALLARLQSAAAGAARRRVGERTLDALLDGRGQQNALGDEPFALALATLVRQPARGASAQAAHAHALDVLAGAGEGYFAERHLHGFCTVRGGAAVWLWPTQHLATEAAELYQAISASTGQDLQLGVSGLHSALTSAAHTGSEVAAAFAEAEQALGTLQKTGMALFTALDPLHSLLQSEAVSALRHQVLGQLASLADSGKVETTLKAFLTHSGTLEELAAQQRIHVNTLRYRLKLAERAINGSLSDPATCTRLYLALMPSRALQEPHGASGD</sequence>
<evidence type="ECO:0000313" key="2">
    <source>
        <dbReference type="EMBL" id="GAA5501891.1"/>
    </source>
</evidence>